<dbReference type="Pfam" id="PF04082">
    <property type="entry name" value="Fungal_trans"/>
    <property type="match status" value="1"/>
</dbReference>
<comment type="caution">
    <text evidence="8">The sequence shown here is derived from an EMBL/GenBank/DDBJ whole genome shotgun (WGS) entry which is preliminary data.</text>
</comment>
<dbReference type="PANTHER" id="PTHR47338">
    <property type="entry name" value="ZN(II)2CYS6 TRANSCRIPTION FACTOR (EUROFUNG)-RELATED"/>
    <property type="match status" value="1"/>
</dbReference>
<organism evidence="8 9">
    <name type="scientific">Coleophoma crateriformis</name>
    <dbReference type="NCBI Taxonomy" id="565419"/>
    <lineage>
        <taxon>Eukaryota</taxon>
        <taxon>Fungi</taxon>
        <taxon>Dikarya</taxon>
        <taxon>Ascomycota</taxon>
        <taxon>Pezizomycotina</taxon>
        <taxon>Leotiomycetes</taxon>
        <taxon>Helotiales</taxon>
        <taxon>Dermateaceae</taxon>
        <taxon>Coleophoma</taxon>
    </lineage>
</organism>
<feature type="domain" description="Xylanolytic transcriptional activator regulatory" evidence="7">
    <location>
        <begin position="86"/>
        <end position="257"/>
    </location>
</feature>
<protein>
    <recommendedName>
        <fullName evidence="7">Xylanolytic transcriptional activator regulatory domain-containing protein</fullName>
    </recommendedName>
</protein>
<keyword evidence="4" id="KW-0804">Transcription</keyword>
<keyword evidence="3" id="KW-0805">Transcription regulation</keyword>
<dbReference type="PANTHER" id="PTHR47338:SF20">
    <property type="entry name" value="ZN(II)2CYS6 TRANSCRIPTION FACTOR (EUROFUNG)"/>
    <property type="match status" value="1"/>
</dbReference>
<evidence type="ECO:0000256" key="6">
    <source>
        <dbReference type="SAM" id="MobiDB-lite"/>
    </source>
</evidence>
<dbReference type="GO" id="GO:0003677">
    <property type="term" value="F:DNA binding"/>
    <property type="evidence" value="ECO:0007669"/>
    <property type="project" value="InterPro"/>
</dbReference>
<dbReference type="OrthoDB" id="270167at2759"/>
<dbReference type="EMBL" id="PDLN01000002">
    <property type="protein sequence ID" value="RDW91880.1"/>
    <property type="molecule type" value="Genomic_DNA"/>
</dbReference>
<accession>A0A3D8T027</accession>
<gene>
    <name evidence="8" type="ORF">BP5796_01274</name>
</gene>
<dbReference type="Proteomes" id="UP000256328">
    <property type="component" value="Unassembled WGS sequence"/>
</dbReference>
<feature type="compositionally biased region" description="Basic and acidic residues" evidence="6">
    <location>
        <begin position="33"/>
        <end position="45"/>
    </location>
</feature>
<dbReference type="GO" id="GO:0000981">
    <property type="term" value="F:DNA-binding transcription factor activity, RNA polymerase II-specific"/>
    <property type="evidence" value="ECO:0007669"/>
    <property type="project" value="InterPro"/>
</dbReference>
<evidence type="ECO:0000256" key="4">
    <source>
        <dbReference type="ARBA" id="ARBA00023163"/>
    </source>
</evidence>
<proteinExistence type="predicted"/>
<evidence type="ECO:0000313" key="9">
    <source>
        <dbReference type="Proteomes" id="UP000256328"/>
    </source>
</evidence>
<evidence type="ECO:0000256" key="1">
    <source>
        <dbReference type="ARBA" id="ARBA00004123"/>
    </source>
</evidence>
<dbReference type="GO" id="GO:0005634">
    <property type="term" value="C:nucleus"/>
    <property type="evidence" value="ECO:0007669"/>
    <property type="project" value="UniProtKB-SubCell"/>
</dbReference>
<reference evidence="8 9" key="1">
    <citation type="journal article" date="2018" name="IMA Fungus">
        <title>IMA Genome-F 9: Draft genome sequence of Annulohypoxylon stygium, Aspergillus mulundensis, Berkeleyomyces basicola (syn. Thielaviopsis basicola), Ceratocystis smalleyi, two Cercospora beticola strains, Coleophoma cylindrospora, Fusarium fracticaudum, Phialophora cf. hyalina, and Morchella septimelata.</title>
        <authorList>
            <person name="Wingfield B.D."/>
            <person name="Bills G.F."/>
            <person name="Dong Y."/>
            <person name="Huang W."/>
            <person name="Nel W.J."/>
            <person name="Swalarsk-Parry B.S."/>
            <person name="Vaghefi N."/>
            <person name="Wilken P.M."/>
            <person name="An Z."/>
            <person name="de Beer Z.W."/>
            <person name="De Vos L."/>
            <person name="Chen L."/>
            <person name="Duong T.A."/>
            <person name="Gao Y."/>
            <person name="Hammerbacher A."/>
            <person name="Kikkert J.R."/>
            <person name="Li Y."/>
            <person name="Li H."/>
            <person name="Li K."/>
            <person name="Li Q."/>
            <person name="Liu X."/>
            <person name="Ma X."/>
            <person name="Naidoo K."/>
            <person name="Pethybridge S.J."/>
            <person name="Sun J."/>
            <person name="Steenkamp E.T."/>
            <person name="van der Nest M.A."/>
            <person name="van Wyk S."/>
            <person name="Wingfield M.J."/>
            <person name="Xiong C."/>
            <person name="Yue Q."/>
            <person name="Zhang X."/>
        </authorList>
    </citation>
    <scope>NUCLEOTIDE SEQUENCE [LARGE SCALE GENOMIC DNA]</scope>
    <source>
        <strain evidence="8 9">BP5796</strain>
    </source>
</reference>
<keyword evidence="2" id="KW-0479">Metal-binding</keyword>
<sequence length="444" mass="48822">MYRPIAPRVLRRTCEYDALDSPQASVTPPPSEHAVDADRGKEKDASTSPLLFGCSPITDGWDKSITSQLSRLVGDVPQLRDNAVKYFASIHIWFPILTECSYYESLSGAFVNPRSEYSLLNMSMALIVTHLSDPKATDLYRAAKTSIALTEAADVHSLEVVQARLLVTLFEVGNGLENAGYISIAATARAAACISINQRGGRDGHESLLCERLWWGIVLLDRCHAIGTGKPLITQDLGSPDYLPRDGSIWDKSVLSSSKPLPMSTPRNIRVGPFARQAQVSHVVNLLLFHLRNPPLDIEEAEQIARTLRAFEKLLPQETPQPWPRYCGALGMCYTALLTLHKSTPTSPETFHATLQGIRRISTVFNSRVSQVDTEAVSPFAAHSVYLAALENDRLFLETGNVDYSIARNGLLDMLRVFAARWGSARNYLDKIGANSPSSSSISP</sequence>
<keyword evidence="9" id="KW-1185">Reference proteome</keyword>
<evidence type="ECO:0000256" key="2">
    <source>
        <dbReference type="ARBA" id="ARBA00022723"/>
    </source>
</evidence>
<feature type="region of interest" description="Disordered" evidence="6">
    <location>
        <begin position="20"/>
        <end position="49"/>
    </location>
</feature>
<name>A0A3D8T027_9HELO</name>
<dbReference type="InterPro" id="IPR050815">
    <property type="entry name" value="TF_fung"/>
</dbReference>
<evidence type="ECO:0000313" key="8">
    <source>
        <dbReference type="EMBL" id="RDW91880.1"/>
    </source>
</evidence>
<evidence type="ECO:0000256" key="5">
    <source>
        <dbReference type="ARBA" id="ARBA00023242"/>
    </source>
</evidence>
<comment type="subcellular location">
    <subcellularLocation>
        <location evidence="1">Nucleus</location>
    </subcellularLocation>
</comment>
<keyword evidence="5" id="KW-0539">Nucleus</keyword>
<dbReference type="InterPro" id="IPR007219">
    <property type="entry name" value="XnlR_reg_dom"/>
</dbReference>
<dbReference type="GO" id="GO:0008270">
    <property type="term" value="F:zinc ion binding"/>
    <property type="evidence" value="ECO:0007669"/>
    <property type="project" value="InterPro"/>
</dbReference>
<dbReference type="GO" id="GO:0006351">
    <property type="term" value="P:DNA-templated transcription"/>
    <property type="evidence" value="ECO:0007669"/>
    <property type="project" value="InterPro"/>
</dbReference>
<evidence type="ECO:0000259" key="7">
    <source>
        <dbReference type="Pfam" id="PF04082"/>
    </source>
</evidence>
<evidence type="ECO:0000256" key="3">
    <source>
        <dbReference type="ARBA" id="ARBA00023015"/>
    </source>
</evidence>
<dbReference type="AlphaFoldDB" id="A0A3D8T027"/>
<dbReference type="CDD" id="cd12148">
    <property type="entry name" value="fungal_TF_MHR"/>
    <property type="match status" value="1"/>
</dbReference>